<evidence type="ECO:0000313" key="2">
    <source>
        <dbReference type="EMBL" id="GIL27145.1"/>
    </source>
</evidence>
<evidence type="ECO:0000259" key="1">
    <source>
        <dbReference type="PROSITE" id="PS50943"/>
    </source>
</evidence>
<dbReference type="PANTHER" id="PTHR47691">
    <property type="entry name" value="REGULATOR-RELATED"/>
    <property type="match status" value="1"/>
</dbReference>
<feature type="domain" description="HTH cro/C1-type" evidence="1">
    <location>
        <begin position="15"/>
        <end position="70"/>
    </location>
</feature>
<dbReference type="CDD" id="cd00093">
    <property type="entry name" value="HTH_XRE"/>
    <property type="match status" value="1"/>
</dbReference>
<sequence length="799" mass="84654">MEPDSPAEASFAEVLASARNAAGLTQEELAERAQLSVRALSNLERGEASRPRRGTVDRLAVALGLTGLDAERFAAVARGRRVAGDATGPAQLPTDLPDFTGRITELSRLTEALATGDESGVHIVVLGGGGGAGKTALAVHAAHLLRHRYPDGQFYLDLAGSRSGGVDPASALSGFLTALGAEPGERGENLSARIGRYRTALAGRRVLVLLDDARDAAQVRPLLPAGAGSAVLVTSRYRLPDLVGARHVPIGRLDDEEATVLLGRIAGAERVAYEPDAAARVVAACDRLPLAVRIVGARLAVRPAWTVSSLADRLAASRRRLDELRVGDLAVRASFRVSYDRLSAPAARLFALLGHWPGHDLATAAAAVLAGESEADTELLLEQLVDAYLLESPELGRYRQHDLLHAFARELLADELDPAQSRAALERLVDHLAATAYQADLAMWPASRPPFPPPNAPGATFDSREQAASWYRTEWAALDVLLRRIATEPGTPTPALTVARLASLINLYPFLRGDLVALERGARRAVTLAERAGDPLLVGTEQKRLGFALLEQRRPDEAARHQELALAAFRAAGAKDAEAGILNSIGRRLMYEAGRSSAGRPDRIAAARRSLLDSLAAARAADARSAQVTALGNLGQLEHEAGEDEAAYDHLSEALLIARELGGGQYEAAVASRLGMVLAGLGRPDAALAEHTRAVRITEELADRRAEVSVLGEFAATCLVLGRPRVAAEHARRALALYEELPAGARRVEDEVAALTALGRALAATGSVATAREVLRRAAARLDELAEPAAAARVRALLR</sequence>
<dbReference type="EMBL" id="BOPO01000038">
    <property type="protein sequence ID" value="GIL27145.1"/>
    <property type="molecule type" value="Genomic_DNA"/>
</dbReference>
<dbReference type="RefSeq" id="WP_207124898.1">
    <property type="nucleotide sequence ID" value="NZ_BOPO01000038.1"/>
</dbReference>
<dbReference type="InterPro" id="IPR011990">
    <property type="entry name" value="TPR-like_helical_dom_sf"/>
</dbReference>
<dbReference type="PRINTS" id="PR00364">
    <property type="entry name" value="DISEASERSIST"/>
</dbReference>
<dbReference type="Pfam" id="PF00931">
    <property type="entry name" value="NB-ARC"/>
    <property type="match status" value="1"/>
</dbReference>
<dbReference type="Gene3D" id="1.25.40.10">
    <property type="entry name" value="Tetratricopeptide repeat domain"/>
    <property type="match status" value="1"/>
</dbReference>
<gene>
    <name evidence="2" type="ORF">NUM_23990</name>
</gene>
<dbReference type="PANTHER" id="PTHR47691:SF3">
    <property type="entry name" value="HTH-TYPE TRANSCRIPTIONAL REGULATOR RV0890C-RELATED"/>
    <property type="match status" value="1"/>
</dbReference>
<dbReference type="Pfam" id="PF13424">
    <property type="entry name" value="TPR_12"/>
    <property type="match status" value="1"/>
</dbReference>
<accession>A0A8J4EKJ1</accession>
<name>A0A8J4EKJ1_9ACTN</name>
<dbReference type="SUPFAM" id="SSF47413">
    <property type="entry name" value="lambda repressor-like DNA-binding domains"/>
    <property type="match status" value="1"/>
</dbReference>
<dbReference type="PROSITE" id="PS50943">
    <property type="entry name" value="HTH_CROC1"/>
    <property type="match status" value="1"/>
</dbReference>
<dbReference type="InterPro" id="IPR010982">
    <property type="entry name" value="Lambda_DNA-bd_dom_sf"/>
</dbReference>
<dbReference type="SMART" id="SM00530">
    <property type="entry name" value="HTH_XRE"/>
    <property type="match status" value="1"/>
</dbReference>
<reference evidence="3" key="1">
    <citation type="journal article" date="2021" name="Int. J. Syst. Evol. Microbiol.">
        <title>Actinocatenispora comari sp. nov., an endophytic actinomycete isolated from aerial parts of Comarum salesowianum.</title>
        <authorList>
            <person name="Oyunbileg N."/>
            <person name="Iizaka Y."/>
            <person name="Hamada M."/>
            <person name="Davaapurev B.O."/>
            <person name="Fukumoto A."/>
            <person name="Tsetseg B."/>
            <person name="Kato F."/>
            <person name="Tamura T."/>
            <person name="Batkhuu J."/>
            <person name="Anzai Y."/>
        </authorList>
    </citation>
    <scope>NUCLEOTIDE SEQUENCE [LARGE SCALE GENOMIC DNA]</scope>
    <source>
        <strain evidence="3">NUM-2625</strain>
    </source>
</reference>
<dbReference type="InterPro" id="IPR001387">
    <property type="entry name" value="Cro/C1-type_HTH"/>
</dbReference>
<dbReference type="SUPFAM" id="SSF48452">
    <property type="entry name" value="TPR-like"/>
    <property type="match status" value="1"/>
</dbReference>
<dbReference type="Gene3D" id="3.40.50.300">
    <property type="entry name" value="P-loop containing nucleotide triphosphate hydrolases"/>
    <property type="match status" value="1"/>
</dbReference>
<comment type="caution">
    <text evidence="2">The sequence shown here is derived from an EMBL/GenBank/DDBJ whole genome shotgun (WGS) entry which is preliminary data.</text>
</comment>
<dbReference type="SMART" id="SM00028">
    <property type="entry name" value="TPR"/>
    <property type="match status" value="5"/>
</dbReference>
<dbReference type="InterPro" id="IPR002182">
    <property type="entry name" value="NB-ARC"/>
</dbReference>
<evidence type="ECO:0000313" key="3">
    <source>
        <dbReference type="Proteomes" id="UP000614996"/>
    </source>
</evidence>
<dbReference type="Proteomes" id="UP000614996">
    <property type="component" value="Unassembled WGS sequence"/>
</dbReference>
<dbReference type="Pfam" id="PF13560">
    <property type="entry name" value="HTH_31"/>
    <property type="match status" value="1"/>
</dbReference>
<dbReference type="InterPro" id="IPR019734">
    <property type="entry name" value="TPR_rpt"/>
</dbReference>
<proteinExistence type="predicted"/>
<protein>
    <recommendedName>
        <fullName evidence="1">HTH cro/C1-type domain-containing protein</fullName>
    </recommendedName>
</protein>
<keyword evidence="3" id="KW-1185">Reference proteome</keyword>
<dbReference type="InterPro" id="IPR027417">
    <property type="entry name" value="P-loop_NTPase"/>
</dbReference>
<organism evidence="2 3">
    <name type="scientific">Actinocatenispora comari</name>
    <dbReference type="NCBI Taxonomy" id="2807577"/>
    <lineage>
        <taxon>Bacteria</taxon>
        <taxon>Bacillati</taxon>
        <taxon>Actinomycetota</taxon>
        <taxon>Actinomycetes</taxon>
        <taxon>Micromonosporales</taxon>
        <taxon>Micromonosporaceae</taxon>
        <taxon>Actinocatenispora</taxon>
    </lineage>
</organism>
<dbReference type="AlphaFoldDB" id="A0A8J4EKJ1"/>
<dbReference type="Gene3D" id="1.10.260.40">
    <property type="entry name" value="lambda repressor-like DNA-binding domains"/>
    <property type="match status" value="1"/>
</dbReference>
<dbReference type="GO" id="GO:0003677">
    <property type="term" value="F:DNA binding"/>
    <property type="evidence" value="ECO:0007669"/>
    <property type="project" value="InterPro"/>
</dbReference>
<dbReference type="GO" id="GO:0043531">
    <property type="term" value="F:ADP binding"/>
    <property type="evidence" value="ECO:0007669"/>
    <property type="project" value="InterPro"/>
</dbReference>
<dbReference type="SUPFAM" id="SSF52540">
    <property type="entry name" value="P-loop containing nucleoside triphosphate hydrolases"/>
    <property type="match status" value="1"/>
</dbReference>